<evidence type="ECO:0000313" key="2">
    <source>
        <dbReference type="Proteomes" id="UP001165083"/>
    </source>
</evidence>
<accession>A0A9W6UC89</accession>
<dbReference type="EMBL" id="BSXW01000828">
    <property type="protein sequence ID" value="GMF30305.1"/>
    <property type="molecule type" value="Genomic_DNA"/>
</dbReference>
<evidence type="ECO:0000313" key="1">
    <source>
        <dbReference type="EMBL" id="GMF30305.1"/>
    </source>
</evidence>
<keyword evidence="2" id="KW-1185">Reference proteome</keyword>
<protein>
    <submittedName>
        <fullName evidence="1">Unnamed protein product</fullName>
    </submittedName>
</protein>
<organism evidence="1 2">
    <name type="scientific">Phytophthora lilii</name>
    <dbReference type="NCBI Taxonomy" id="2077276"/>
    <lineage>
        <taxon>Eukaryota</taxon>
        <taxon>Sar</taxon>
        <taxon>Stramenopiles</taxon>
        <taxon>Oomycota</taxon>
        <taxon>Peronosporomycetes</taxon>
        <taxon>Peronosporales</taxon>
        <taxon>Peronosporaceae</taxon>
        <taxon>Phytophthora</taxon>
    </lineage>
</organism>
<gene>
    <name evidence="1" type="ORF">Plil01_001291400</name>
</gene>
<dbReference type="AlphaFoldDB" id="A0A9W6UC89"/>
<name>A0A9W6UC89_9STRA</name>
<dbReference type="Proteomes" id="UP001165083">
    <property type="component" value="Unassembled WGS sequence"/>
</dbReference>
<proteinExistence type="predicted"/>
<comment type="caution">
    <text evidence="1">The sequence shown here is derived from an EMBL/GenBank/DDBJ whole genome shotgun (WGS) entry which is preliminary data.</text>
</comment>
<sequence>MFWQNLRSSHWLKSFQFQLLSTEQLSTARATPISPMGASSAISTIFESDNISYLLAASKYWRAPTKSG</sequence>
<reference evidence="1" key="1">
    <citation type="submission" date="2023-04" db="EMBL/GenBank/DDBJ databases">
        <title>Phytophthora lilii NBRC 32176.</title>
        <authorList>
            <person name="Ichikawa N."/>
            <person name="Sato H."/>
            <person name="Tonouchi N."/>
        </authorList>
    </citation>
    <scope>NUCLEOTIDE SEQUENCE</scope>
    <source>
        <strain evidence="1">NBRC 32176</strain>
    </source>
</reference>